<evidence type="ECO:0000313" key="2">
    <source>
        <dbReference type="Proteomes" id="UP000828390"/>
    </source>
</evidence>
<organism evidence="1 2">
    <name type="scientific">Dreissena polymorpha</name>
    <name type="common">Zebra mussel</name>
    <name type="synonym">Mytilus polymorpha</name>
    <dbReference type="NCBI Taxonomy" id="45954"/>
    <lineage>
        <taxon>Eukaryota</taxon>
        <taxon>Metazoa</taxon>
        <taxon>Spiralia</taxon>
        <taxon>Lophotrochozoa</taxon>
        <taxon>Mollusca</taxon>
        <taxon>Bivalvia</taxon>
        <taxon>Autobranchia</taxon>
        <taxon>Heteroconchia</taxon>
        <taxon>Euheterodonta</taxon>
        <taxon>Imparidentia</taxon>
        <taxon>Neoheterodontei</taxon>
        <taxon>Myida</taxon>
        <taxon>Dreissenoidea</taxon>
        <taxon>Dreissenidae</taxon>
        <taxon>Dreissena</taxon>
    </lineage>
</organism>
<proteinExistence type="predicted"/>
<evidence type="ECO:0000313" key="1">
    <source>
        <dbReference type="EMBL" id="KAH3896114.1"/>
    </source>
</evidence>
<dbReference type="Proteomes" id="UP000828390">
    <property type="component" value="Unassembled WGS sequence"/>
</dbReference>
<protein>
    <submittedName>
        <fullName evidence="1">Uncharacterized protein</fullName>
    </submittedName>
</protein>
<keyword evidence="2" id="KW-1185">Reference proteome</keyword>
<sequence>MENGLPQTIDAYGFFISWKGSENAIPVRISSYIPEAKLTTYNGGASVRVRGPAGGYWHNKPTPYKYPVQSTLQISNQAYVHLSGYKVNDSSESQALFAPNTPPEYKPTTLKPQYNIHGIYSTPTGLVLCLHQNPTLNIHLYLRNVGLQIVCKPTL</sequence>
<accession>A0A9D4S829</accession>
<reference evidence="1" key="1">
    <citation type="journal article" date="2019" name="bioRxiv">
        <title>The Genome of the Zebra Mussel, Dreissena polymorpha: A Resource for Invasive Species Research.</title>
        <authorList>
            <person name="McCartney M.A."/>
            <person name="Auch B."/>
            <person name="Kono T."/>
            <person name="Mallez S."/>
            <person name="Zhang Y."/>
            <person name="Obille A."/>
            <person name="Becker A."/>
            <person name="Abrahante J.E."/>
            <person name="Garbe J."/>
            <person name="Badalamenti J.P."/>
            <person name="Herman A."/>
            <person name="Mangelson H."/>
            <person name="Liachko I."/>
            <person name="Sullivan S."/>
            <person name="Sone E.D."/>
            <person name="Koren S."/>
            <person name="Silverstein K.A.T."/>
            <person name="Beckman K.B."/>
            <person name="Gohl D.M."/>
        </authorList>
    </citation>
    <scope>NUCLEOTIDE SEQUENCE</scope>
    <source>
        <strain evidence="1">Duluth1</strain>
        <tissue evidence="1">Whole animal</tissue>
    </source>
</reference>
<gene>
    <name evidence="1" type="ORF">DPMN_020287</name>
</gene>
<comment type="caution">
    <text evidence="1">The sequence shown here is derived from an EMBL/GenBank/DDBJ whole genome shotgun (WGS) entry which is preliminary data.</text>
</comment>
<dbReference type="AlphaFoldDB" id="A0A9D4S829"/>
<dbReference type="EMBL" id="JAIWYP010000001">
    <property type="protein sequence ID" value="KAH3896114.1"/>
    <property type="molecule type" value="Genomic_DNA"/>
</dbReference>
<name>A0A9D4S829_DREPO</name>
<reference evidence="1" key="2">
    <citation type="submission" date="2020-11" db="EMBL/GenBank/DDBJ databases">
        <authorList>
            <person name="McCartney M.A."/>
            <person name="Auch B."/>
            <person name="Kono T."/>
            <person name="Mallez S."/>
            <person name="Becker A."/>
            <person name="Gohl D.M."/>
            <person name="Silverstein K.A.T."/>
            <person name="Koren S."/>
            <person name="Bechman K.B."/>
            <person name="Herman A."/>
            <person name="Abrahante J.E."/>
            <person name="Garbe J."/>
        </authorList>
    </citation>
    <scope>NUCLEOTIDE SEQUENCE</scope>
    <source>
        <strain evidence="1">Duluth1</strain>
        <tissue evidence="1">Whole animal</tissue>
    </source>
</reference>